<accession>A0AAD2K4I0</accession>
<gene>
    <name evidence="2" type="ORF">MYCIT1_LOCUS27814</name>
</gene>
<sequence>MRRCLWLAACGTKSSVSMHSNDSRAITTVGACRAFPLVPGLGHGVSGSGCKSSFSCSGSRNSSSCPSSSASPKSLSILSGSAVKTPEYNVIVGRCRMGDGGTEQGLLLLLMGMGIGSWSSAMRFSAGSGSSCGS</sequence>
<dbReference type="EMBL" id="CAVNYO010000422">
    <property type="protein sequence ID" value="CAK5278457.1"/>
    <property type="molecule type" value="Genomic_DNA"/>
</dbReference>
<proteinExistence type="predicted"/>
<dbReference type="AlphaFoldDB" id="A0AAD2K4I0"/>
<evidence type="ECO:0000313" key="3">
    <source>
        <dbReference type="Proteomes" id="UP001295794"/>
    </source>
</evidence>
<name>A0AAD2K4I0_9AGAR</name>
<comment type="caution">
    <text evidence="2">The sequence shown here is derived from an EMBL/GenBank/DDBJ whole genome shotgun (WGS) entry which is preliminary data.</text>
</comment>
<organism evidence="2 3">
    <name type="scientific">Mycena citricolor</name>
    <dbReference type="NCBI Taxonomy" id="2018698"/>
    <lineage>
        <taxon>Eukaryota</taxon>
        <taxon>Fungi</taxon>
        <taxon>Dikarya</taxon>
        <taxon>Basidiomycota</taxon>
        <taxon>Agaricomycotina</taxon>
        <taxon>Agaricomycetes</taxon>
        <taxon>Agaricomycetidae</taxon>
        <taxon>Agaricales</taxon>
        <taxon>Marasmiineae</taxon>
        <taxon>Mycenaceae</taxon>
        <taxon>Mycena</taxon>
    </lineage>
</organism>
<dbReference type="Proteomes" id="UP001295794">
    <property type="component" value="Unassembled WGS sequence"/>
</dbReference>
<evidence type="ECO:0000313" key="2">
    <source>
        <dbReference type="EMBL" id="CAK5278457.1"/>
    </source>
</evidence>
<reference evidence="2" key="1">
    <citation type="submission" date="2023-11" db="EMBL/GenBank/DDBJ databases">
        <authorList>
            <person name="De Vega J J."/>
            <person name="De Vega J J."/>
        </authorList>
    </citation>
    <scope>NUCLEOTIDE SEQUENCE</scope>
</reference>
<keyword evidence="3" id="KW-1185">Reference proteome</keyword>
<protein>
    <submittedName>
        <fullName evidence="2">Uncharacterized protein</fullName>
    </submittedName>
</protein>
<evidence type="ECO:0000256" key="1">
    <source>
        <dbReference type="SAM" id="MobiDB-lite"/>
    </source>
</evidence>
<feature type="region of interest" description="Disordered" evidence="1">
    <location>
        <begin position="56"/>
        <end position="75"/>
    </location>
</feature>